<protein>
    <submittedName>
        <fullName evidence="7">Uncharacterized protein</fullName>
    </submittedName>
</protein>
<keyword evidence="2 6" id="KW-0812">Transmembrane</keyword>
<dbReference type="GO" id="GO:0016020">
    <property type="term" value="C:membrane"/>
    <property type="evidence" value="ECO:0007669"/>
    <property type="project" value="UniProtKB-SubCell"/>
</dbReference>
<dbReference type="InterPro" id="IPR018499">
    <property type="entry name" value="Tetraspanin/Peripherin"/>
</dbReference>
<evidence type="ECO:0000256" key="5">
    <source>
        <dbReference type="SAM" id="MobiDB-lite"/>
    </source>
</evidence>
<keyword evidence="8" id="KW-1185">Reference proteome</keyword>
<name>A0AAV1JVZ8_9NEOP</name>
<dbReference type="EMBL" id="CAVLEF010000225">
    <property type="protein sequence ID" value="CAK1553713.1"/>
    <property type="molecule type" value="Genomic_DNA"/>
</dbReference>
<keyword evidence="3 6" id="KW-1133">Transmembrane helix</keyword>
<dbReference type="Gene3D" id="1.10.1450.10">
    <property type="entry name" value="Tetraspanin"/>
    <property type="match status" value="1"/>
</dbReference>
<reference evidence="7 8" key="1">
    <citation type="submission" date="2023-11" db="EMBL/GenBank/DDBJ databases">
        <authorList>
            <person name="Okamura Y."/>
        </authorList>
    </citation>
    <scope>NUCLEOTIDE SEQUENCE [LARGE SCALE GENOMIC DNA]</scope>
</reference>
<sequence length="180" mass="20439">MKNYRTYPKYKRFIDYLQLSLQCCGLKSYKDWFKHDWHDKARDYDLEPLDTNAALKRDGNDVDSVPLSCCKSGSCVSSFLDELGTNSINTSGCGSLMYHVIIVTMNIHLVLFVAVILLEILILRCVVIHSTDNGSHKMLIDHIMPVNENFDMSSESCHVEAEDSDDGIKNNEKSNAIRDL</sequence>
<evidence type="ECO:0000256" key="2">
    <source>
        <dbReference type="ARBA" id="ARBA00022692"/>
    </source>
</evidence>
<comment type="caution">
    <text evidence="7">The sequence shown here is derived from an EMBL/GenBank/DDBJ whole genome shotgun (WGS) entry which is preliminary data.</text>
</comment>
<evidence type="ECO:0000256" key="6">
    <source>
        <dbReference type="SAM" id="Phobius"/>
    </source>
</evidence>
<evidence type="ECO:0000313" key="7">
    <source>
        <dbReference type="EMBL" id="CAK1553713.1"/>
    </source>
</evidence>
<dbReference type="InterPro" id="IPR008952">
    <property type="entry name" value="Tetraspanin_EC2_sf"/>
</dbReference>
<dbReference type="Proteomes" id="UP001497472">
    <property type="component" value="Unassembled WGS sequence"/>
</dbReference>
<evidence type="ECO:0000313" key="8">
    <source>
        <dbReference type="Proteomes" id="UP001497472"/>
    </source>
</evidence>
<feature type="region of interest" description="Disordered" evidence="5">
    <location>
        <begin position="161"/>
        <end position="180"/>
    </location>
</feature>
<comment type="subcellular location">
    <subcellularLocation>
        <location evidence="1">Membrane</location>
        <topology evidence="1">Multi-pass membrane protein</topology>
    </subcellularLocation>
</comment>
<organism evidence="7 8">
    <name type="scientific">Leptosia nina</name>
    <dbReference type="NCBI Taxonomy" id="320188"/>
    <lineage>
        <taxon>Eukaryota</taxon>
        <taxon>Metazoa</taxon>
        <taxon>Ecdysozoa</taxon>
        <taxon>Arthropoda</taxon>
        <taxon>Hexapoda</taxon>
        <taxon>Insecta</taxon>
        <taxon>Pterygota</taxon>
        <taxon>Neoptera</taxon>
        <taxon>Endopterygota</taxon>
        <taxon>Lepidoptera</taxon>
        <taxon>Glossata</taxon>
        <taxon>Ditrysia</taxon>
        <taxon>Papilionoidea</taxon>
        <taxon>Pieridae</taxon>
        <taxon>Pierinae</taxon>
        <taxon>Leptosia</taxon>
    </lineage>
</organism>
<dbReference type="SUPFAM" id="SSF48652">
    <property type="entry name" value="Tetraspanin"/>
    <property type="match status" value="1"/>
</dbReference>
<gene>
    <name evidence="7" type="ORF">LNINA_LOCUS12681</name>
</gene>
<feature type="transmembrane region" description="Helical" evidence="6">
    <location>
        <begin position="96"/>
        <end position="123"/>
    </location>
</feature>
<dbReference type="Pfam" id="PF00335">
    <property type="entry name" value="Tetraspanin"/>
    <property type="match status" value="1"/>
</dbReference>
<evidence type="ECO:0000256" key="1">
    <source>
        <dbReference type="ARBA" id="ARBA00004141"/>
    </source>
</evidence>
<evidence type="ECO:0000256" key="3">
    <source>
        <dbReference type="ARBA" id="ARBA00022989"/>
    </source>
</evidence>
<proteinExistence type="predicted"/>
<dbReference type="AlphaFoldDB" id="A0AAV1JVZ8"/>
<keyword evidence="4 6" id="KW-0472">Membrane</keyword>
<accession>A0AAV1JVZ8</accession>
<evidence type="ECO:0000256" key="4">
    <source>
        <dbReference type="ARBA" id="ARBA00023136"/>
    </source>
</evidence>